<dbReference type="EMBL" id="AP023213">
    <property type="protein sequence ID" value="BCG48355.1"/>
    <property type="molecule type" value="Genomic_DNA"/>
</dbReference>
<evidence type="ECO:0000256" key="4">
    <source>
        <dbReference type="ARBA" id="ARBA00022475"/>
    </source>
</evidence>
<keyword evidence="4" id="KW-1003">Cell membrane</keyword>
<keyword evidence="6 8" id="KW-1133">Transmembrane helix</keyword>
<evidence type="ECO:0000256" key="3">
    <source>
        <dbReference type="ARBA" id="ARBA00022448"/>
    </source>
</evidence>
<dbReference type="AlphaFoldDB" id="A0A6S6MA66"/>
<evidence type="ECO:0000313" key="10">
    <source>
        <dbReference type="EMBL" id="BCG48355.1"/>
    </source>
</evidence>
<evidence type="ECO:0000256" key="1">
    <source>
        <dbReference type="ARBA" id="ARBA00004651"/>
    </source>
</evidence>
<dbReference type="Gene3D" id="1.20.1250.20">
    <property type="entry name" value="MFS general substrate transporter like domains"/>
    <property type="match status" value="1"/>
</dbReference>
<evidence type="ECO:0000313" key="11">
    <source>
        <dbReference type="Proteomes" id="UP000515472"/>
    </source>
</evidence>
<evidence type="ECO:0000256" key="5">
    <source>
        <dbReference type="ARBA" id="ARBA00022692"/>
    </source>
</evidence>
<feature type="transmembrane region" description="Helical" evidence="8">
    <location>
        <begin position="340"/>
        <end position="361"/>
    </location>
</feature>
<feature type="transmembrane region" description="Helical" evidence="8">
    <location>
        <begin position="80"/>
        <end position="99"/>
    </location>
</feature>
<comment type="subcellular location">
    <subcellularLocation>
        <location evidence="1">Cell membrane</location>
        <topology evidence="1">Multi-pass membrane protein</topology>
    </subcellularLocation>
</comment>
<feature type="transmembrane region" description="Helical" evidence="8">
    <location>
        <begin position="105"/>
        <end position="126"/>
    </location>
</feature>
<dbReference type="PANTHER" id="PTHR43271">
    <property type="entry name" value="BLL2771 PROTEIN"/>
    <property type="match status" value="1"/>
</dbReference>
<dbReference type="PANTHER" id="PTHR43271:SF1">
    <property type="entry name" value="INNER MEMBRANE TRANSPORT PROTEIN YNFM"/>
    <property type="match status" value="1"/>
</dbReference>
<dbReference type="GO" id="GO:0022857">
    <property type="term" value="F:transmembrane transporter activity"/>
    <property type="evidence" value="ECO:0007669"/>
    <property type="project" value="InterPro"/>
</dbReference>
<feature type="transmembrane region" description="Helical" evidence="8">
    <location>
        <begin position="163"/>
        <end position="185"/>
    </location>
</feature>
<accession>A0A6S6MA66</accession>
<dbReference type="PROSITE" id="PS50850">
    <property type="entry name" value="MFS"/>
    <property type="match status" value="1"/>
</dbReference>
<dbReference type="KEGG" id="gbn:GEOBRER4_31050"/>
<feature type="transmembrane region" description="Helical" evidence="8">
    <location>
        <begin position="12"/>
        <end position="30"/>
    </location>
</feature>
<feature type="transmembrane region" description="Helical" evidence="8">
    <location>
        <begin position="367"/>
        <end position="385"/>
    </location>
</feature>
<sequence length="410" mass="43749">MGSIKSGTKRYRQINLAFFIAGFVTFITLYDVQPLLPEFSREFGVAAAWGSLPLSITTCALAIAMLFAGTISETMGRKKVMVASLVATSILAFVTSRTSTLPELVAVRLVQGMVLAGLPAVAMAYLSEEIAPASLTSAIGLYISGNAIGGMTGRIFTATMTEFVSWRSALAVIGVACLLLSLYFARSLPPSENFKQRPFAARYFFTSLFKQLQDPGLLCLYGISFLIMGSFVTLYNYITFRLLGSPYYLSPSLVSLVFLVYMLGSFSSSMVGGQVERFGRSRMLFLTIATMVAGALITLAGDVPTIVAGIGVFTCGFFGAHTIASAWVGSRAKSARAQAASLYLFFYYLGSSVSGTVGGLFWARYGWGGVVLLIMGLLCLGLFLLKALTLCAEGSCNAKNAVASLDALRS</sequence>
<organism evidence="10 11">
    <name type="scientific">Citrifermentans bremense</name>
    <dbReference type="NCBI Taxonomy" id="60035"/>
    <lineage>
        <taxon>Bacteria</taxon>
        <taxon>Pseudomonadati</taxon>
        <taxon>Thermodesulfobacteriota</taxon>
        <taxon>Desulfuromonadia</taxon>
        <taxon>Geobacterales</taxon>
        <taxon>Geobacteraceae</taxon>
        <taxon>Citrifermentans</taxon>
    </lineage>
</organism>
<keyword evidence="11" id="KW-1185">Reference proteome</keyword>
<dbReference type="Proteomes" id="UP000515472">
    <property type="component" value="Chromosome"/>
</dbReference>
<keyword evidence="3" id="KW-0813">Transport</keyword>
<evidence type="ECO:0000259" key="9">
    <source>
        <dbReference type="PROSITE" id="PS50850"/>
    </source>
</evidence>
<feature type="transmembrane region" description="Helical" evidence="8">
    <location>
        <begin position="306"/>
        <end position="328"/>
    </location>
</feature>
<dbReference type="GO" id="GO:0005886">
    <property type="term" value="C:plasma membrane"/>
    <property type="evidence" value="ECO:0007669"/>
    <property type="project" value="UniProtKB-SubCell"/>
</dbReference>
<feature type="transmembrane region" description="Helical" evidence="8">
    <location>
        <begin position="217"/>
        <end position="238"/>
    </location>
</feature>
<comment type="similarity">
    <text evidence="2">Belongs to the major facilitator superfamily.</text>
</comment>
<evidence type="ECO:0000256" key="8">
    <source>
        <dbReference type="SAM" id="Phobius"/>
    </source>
</evidence>
<evidence type="ECO:0000256" key="6">
    <source>
        <dbReference type="ARBA" id="ARBA00022989"/>
    </source>
</evidence>
<keyword evidence="7 8" id="KW-0472">Membrane</keyword>
<gene>
    <name evidence="10" type="ORF">GEOBRER4_n3243</name>
</gene>
<feature type="transmembrane region" description="Helical" evidence="8">
    <location>
        <begin position="138"/>
        <end position="157"/>
    </location>
</feature>
<name>A0A6S6MA66_9BACT</name>
<feature type="domain" description="Major facilitator superfamily (MFS) profile" evidence="9">
    <location>
        <begin position="14"/>
        <end position="393"/>
    </location>
</feature>
<feature type="transmembrane region" description="Helical" evidence="8">
    <location>
        <begin position="50"/>
        <end position="68"/>
    </location>
</feature>
<evidence type="ECO:0000256" key="7">
    <source>
        <dbReference type="ARBA" id="ARBA00023136"/>
    </source>
</evidence>
<dbReference type="InterPro" id="IPR020846">
    <property type="entry name" value="MFS_dom"/>
</dbReference>
<dbReference type="InterPro" id="IPR036259">
    <property type="entry name" value="MFS_trans_sf"/>
</dbReference>
<dbReference type="Pfam" id="PF07690">
    <property type="entry name" value="MFS_1"/>
    <property type="match status" value="1"/>
</dbReference>
<dbReference type="CDD" id="cd17324">
    <property type="entry name" value="MFS_NepI_like"/>
    <property type="match status" value="1"/>
</dbReference>
<dbReference type="RefSeq" id="WP_185243113.1">
    <property type="nucleotide sequence ID" value="NZ_AP023213.1"/>
</dbReference>
<protein>
    <submittedName>
        <fullName evidence="10">Uncharacterized MFS-type transporter YnfM</fullName>
    </submittedName>
</protein>
<proteinExistence type="inferred from homology"/>
<dbReference type="SUPFAM" id="SSF103473">
    <property type="entry name" value="MFS general substrate transporter"/>
    <property type="match status" value="1"/>
</dbReference>
<feature type="transmembrane region" description="Helical" evidence="8">
    <location>
        <begin position="283"/>
        <end position="300"/>
    </location>
</feature>
<keyword evidence="5 8" id="KW-0812">Transmembrane</keyword>
<evidence type="ECO:0000256" key="2">
    <source>
        <dbReference type="ARBA" id="ARBA00008335"/>
    </source>
</evidence>
<dbReference type="InterPro" id="IPR011701">
    <property type="entry name" value="MFS"/>
</dbReference>
<reference evidence="10 11" key="1">
    <citation type="submission" date="2020-06" db="EMBL/GenBank/DDBJ databases">
        <title>Interaction of electrochemicaly active bacteria, Geobacter bremensis R4 on different carbon anode.</title>
        <authorList>
            <person name="Meng L."/>
            <person name="Yoshida N."/>
        </authorList>
    </citation>
    <scope>NUCLEOTIDE SEQUENCE [LARGE SCALE GENOMIC DNA]</scope>
    <source>
        <strain evidence="10 11">R4</strain>
    </source>
</reference>
<feature type="transmembrane region" description="Helical" evidence="8">
    <location>
        <begin position="250"/>
        <end position="271"/>
    </location>
</feature>